<dbReference type="GO" id="GO:0006338">
    <property type="term" value="P:chromatin remodeling"/>
    <property type="evidence" value="ECO:0007669"/>
    <property type="project" value="InterPro"/>
</dbReference>
<feature type="compositionally biased region" description="Acidic residues" evidence="1">
    <location>
        <begin position="69"/>
        <end position="79"/>
    </location>
</feature>
<dbReference type="EMBL" id="LR000597">
    <property type="protein sequence ID" value="SVE70216.1"/>
    <property type="molecule type" value="mRNA"/>
</dbReference>
<proteinExistence type="evidence at transcript level"/>
<sequence>MALESDSDAVYKEKYRNLKKKLKFLIYENECFSNEIRTMEKKLLRILKDKTFLLDVLMQHESTSPVFESSDEDLTDSSDGESKAQQKNSDRKHPPVDKSEAKPAKPRRKPQNKLEKKASIKPDAVSNLIAEEAMTSNKQNVKTGHMTPEEVERHLESRRAQQSQLEFSFAPDKAPATVPTEMFSNDMDVGAGNFREFLDEMETSPSNGGDELITIDMEHN</sequence>
<protein>
    <submittedName>
        <fullName evidence="3">EOG090X0LZH</fullName>
    </submittedName>
</protein>
<dbReference type="AlphaFoldDB" id="A0A4Y7LPG4"/>
<evidence type="ECO:0000313" key="3">
    <source>
        <dbReference type="EMBL" id="SVE70216.1"/>
    </source>
</evidence>
<reference evidence="3" key="1">
    <citation type="submission" date="2018-08" db="EMBL/GenBank/DDBJ databases">
        <authorList>
            <person name="Cornetti L."/>
        </authorList>
    </citation>
    <scope>NUCLEOTIDE SEQUENCE</scope>
    <source>
        <strain evidence="3">FI-BAL1-1</strain>
    </source>
</reference>
<dbReference type="PANTHER" id="PTHR21812">
    <property type="entry name" value="INO80 COMPLEX SUBUNIT E"/>
    <property type="match status" value="1"/>
</dbReference>
<dbReference type="InterPro" id="IPR026678">
    <property type="entry name" value="INO80E"/>
</dbReference>
<gene>
    <name evidence="3" type="primary">EOG090X0LZH</name>
</gene>
<feature type="region of interest" description="Disordered" evidence="1">
    <location>
        <begin position="63"/>
        <end position="187"/>
    </location>
</feature>
<dbReference type="Pfam" id="PF24237">
    <property type="entry name" value="INO80E"/>
    <property type="match status" value="1"/>
</dbReference>
<feature type="region of interest" description="Disordered" evidence="1">
    <location>
        <begin position="200"/>
        <end position="220"/>
    </location>
</feature>
<feature type="domain" description="INO80 complex subunit E N-terminal" evidence="2">
    <location>
        <begin position="11"/>
        <end position="57"/>
    </location>
</feature>
<organism evidence="3">
    <name type="scientific">Eubosmina coregoni</name>
    <dbReference type="NCBI Taxonomy" id="186181"/>
    <lineage>
        <taxon>Eukaryota</taxon>
        <taxon>Metazoa</taxon>
        <taxon>Ecdysozoa</taxon>
        <taxon>Arthropoda</taxon>
        <taxon>Crustacea</taxon>
        <taxon>Branchiopoda</taxon>
        <taxon>Diplostraca</taxon>
        <taxon>Cladocera</taxon>
        <taxon>Anomopoda</taxon>
        <taxon>Bosminidae</taxon>
        <taxon>Eubosmina</taxon>
    </lineage>
</organism>
<name>A0A4Y7LPG4_9CRUS</name>
<evidence type="ECO:0000256" key="1">
    <source>
        <dbReference type="SAM" id="MobiDB-lite"/>
    </source>
</evidence>
<feature type="compositionally biased region" description="Basic and acidic residues" evidence="1">
    <location>
        <begin position="80"/>
        <end position="103"/>
    </location>
</feature>
<dbReference type="InterPro" id="IPR056515">
    <property type="entry name" value="INO80E_N"/>
</dbReference>
<accession>A0A4Y7LPG4</accession>
<dbReference type="GO" id="GO:0031011">
    <property type="term" value="C:Ino80 complex"/>
    <property type="evidence" value="ECO:0007669"/>
    <property type="project" value="InterPro"/>
</dbReference>
<feature type="compositionally biased region" description="Basic and acidic residues" evidence="1">
    <location>
        <begin position="147"/>
        <end position="159"/>
    </location>
</feature>
<evidence type="ECO:0000259" key="2">
    <source>
        <dbReference type="Pfam" id="PF24237"/>
    </source>
</evidence>
<dbReference type="PANTHER" id="PTHR21812:SF1">
    <property type="entry name" value="INO80 COMPLEX SUBUNIT E"/>
    <property type="match status" value="1"/>
</dbReference>